<evidence type="ECO:0000313" key="2">
    <source>
        <dbReference type="Proteomes" id="UP000001542"/>
    </source>
</evidence>
<dbReference type="KEGG" id="tva:4747311"/>
<organism evidence="1 2">
    <name type="scientific">Trichomonas vaginalis (strain ATCC PRA-98 / G3)</name>
    <dbReference type="NCBI Taxonomy" id="412133"/>
    <lineage>
        <taxon>Eukaryota</taxon>
        <taxon>Metamonada</taxon>
        <taxon>Parabasalia</taxon>
        <taxon>Trichomonadida</taxon>
        <taxon>Trichomonadidae</taxon>
        <taxon>Trichomonas</taxon>
    </lineage>
</organism>
<dbReference type="Proteomes" id="UP000001542">
    <property type="component" value="Unassembled WGS sequence"/>
</dbReference>
<name>A2FZM7_TRIV3</name>
<dbReference type="AlphaFoldDB" id="A2FZM7"/>
<evidence type="ECO:0000313" key="1">
    <source>
        <dbReference type="EMBL" id="EAX89641.1"/>
    </source>
</evidence>
<proteinExistence type="predicted"/>
<reference evidence="1" key="2">
    <citation type="journal article" date="2007" name="Science">
        <title>Draft genome sequence of the sexually transmitted pathogen Trichomonas vaginalis.</title>
        <authorList>
            <person name="Carlton J.M."/>
            <person name="Hirt R.P."/>
            <person name="Silva J.C."/>
            <person name="Delcher A.L."/>
            <person name="Schatz M."/>
            <person name="Zhao Q."/>
            <person name="Wortman J.R."/>
            <person name="Bidwell S.L."/>
            <person name="Alsmark U.C.M."/>
            <person name="Besteiro S."/>
            <person name="Sicheritz-Ponten T."/>
            <person name="Noel C.J."/>
            <person name="Dacks J.B."/>
            <person name="Foster P.G."/>
            <person name="Simillion C."/>
            <person name="Van de Peer Y."/>
            <person name="Miranda-Saavedra D."/>
            <person name="Barton G.J."/>
            <person name="Westrop G.D."/>
            <person name="Mueller S."/>
            <person name="Dessi D."/>
            <person name="Fiori P.L."/>
            <person name="Ren Q."/>
            <person name="Paulsen I."/>
            <person name="Zhang H."/>
            <person name="Bastida-Corcuera F.D."/>
            <person name="Simoes-Barbosa A."/>
            <person name="Brown M.T."/>
            <person name="Hayes R.D."/>
            <person name="Mukherjee M."/>
            <person name="Okumura C.Y."/>
            <person name="Schneider R."/>
            <person name="Smith A.J."/>
            <person name="Vanacova S."/>
            <person name="Villalvazo M."/>
            <person name="Haas B.J."/>
            <person name="Pertea M."/>
            <person name="Feldblyum T.V."/>
            <person name="Utterback T.R."/>
            <person name="Shu C.L."/>
            <person name="Osoegawa K."/>
            <person name="de Jong P.J."/>
            <person name="Hrdy I."/>
            <person name="Horvathova L."/>
            <person name="Zubacova Z."/>
            <person name="Dolezal P."/>
            <person name="Malik S.B."/>
            <person name="Logsdon J.M. Jr."/>
            <person name="Henze K."/>
            <person name="Gupta A."/>
            <person name="Wang C.C."/>
            <person name="Dunne R.L."/>
            <person name="Upcroft J.A."/>
            <person name="Upcroft P."/>
            <person name="White O."/>
            <person name="Salzberg S.L."/>
            <person name="Tang P."/>
            <person name="Chiu C.-H."/>
            <person name="Lee Y.-S."/>
            <person name="Embley T.M."/>
            <person name="Coombs G.H."/>
            <person name="Mottram J.C."/>
            <person name="Tachezy J."/>
            <person name="Fraser-Liggett C.M."/>
            <person name="Johnson P.J."/>
        </authorList>
    </citation>
    <scope>NUCLEOTIDE SEQUENCE [LARGE SCALE GENOMIC DNA]</scope>
    <source>
        <strain evidence="1">G3</strain>
    </source>
</reference>
<reference evidence="1" key="1">
    <citation type="submission" date="2006-10" db="EMBL/GenBank/DDBJ databases">
        <authorList>
            <person name="Amadeo P."/>
            <person name="Zhao Q."/>
            <person name="Wortman J."/>
            <person name="Fraser-Liggett C."/>
            <person name="Carlton J."/>
        </authorList>
    </citation>
    <scope>NUCLEOTIDE SEQUENCE</scope>
    <source>
        <strain evidence="1">G3</strain>
    </source>
</reference>
<keyword evidence="2" id="KW-1185">Reference proteome</keyword>
<dbReference type="VEuPathDB" id="TrichDB:TVAGG3_0704890"/>
<dbReference type="InParanoid" id="A2FZM7"/>
<sequence>MLPFLALRSAYNADDDNWRFPFPIPTKWGLLSFGVDANEEDDDNWGIGFTYHSPWGKFYIGYHNSAEEEEDENWKAWAELMTAIGKFRLEYHNAAEEDDDDNMNFRWKWGPVDFDLELNEDKKVAAKKPFRRYPINKAMLQRWLKKYCRKYPCPKLYKKKLAFPKKLLAKKPIAPTKNWKDPPFVAKLPWTTYKYSK</sequence>
<dbReference type="VEuPathDB" id="TrichDB:TVAG_346970"/>
<dbReference type="RefSeq" id="XP_001302571.1">
    <property type="nucleotide sequence ID" value="XM_001302570.1"/>
</dbReference>
<dbReference type="EMBL" id="DS114181">
    <property type="protein sequence ID" value="EAX89641.1"/>
    <property type="molecule type" value="Genomic_DNA"/>
</dbReference>
<protein>
    <submittedName>
        <fullName evidence="1">Uncharacterized protein</fullName>
    </submittedName>
</protein>
<gene>
    <name evidence="1" type="ORF">TVAG_346970</name>
</gene>
<accession>A2FZM7</accession>